<dbReference type="AlphaFoldDB" id="A0A6L4WTZ0"/>
<gene>
    <name evidence="5" type="ORF">GBG19_05775</name>
</gene>
<accession>A0A6L4WTZ0</accession>
<proteinExistence type="predicted"/>
<feature type="compositionally biased region" description="Basic and acidic residues" evidence="1">
    <location>
        <begin position="802"/>
        <end position="815"/>
    </location>
</feature>
<evidence type="ECO:0000256" key="3">
    <source>
        <dbReference type="SAM" id="SignalP"/>
    </source>
</evidence>
<feature type="domain" description="TraG N-terminal Proteobacteria" evidence="4">
    <location>
        <begin position="30"/>
        <end position="490"/>
    </location>
</feature>
<feature type="transmembrane region" description="Helical" evidence="2">
    <location>
        <begin position="51"/>
        <end position="71"/>
    </location>
</feature>
<feature type="transmembrane region" description="Helical" evidence="2">
    <location>
        <begin position="454"/>
        <end position="473"/>
    </location>
</feature>
<organism evidence="5 6">
    <name type="scientific">Poseidonibacter ostreae</name>
    <dbReference type="NCBI Taxonomy" id="2654171"/>
    <lineage>
        <taxon>Bacteria</taxon>
        <taxon>Pseudomonadati</taxon>
        <taxon>Campylobacterota</taxon>
        <taxon>Epsilonproteobacteria</taxon>
        <taxon>Campylobacterales</taxon>
        <taxon>Arcobacteraceae</taxon>
        <taxon>Poseidonibacter</taxon>
    </lineage>
</organism>
<evidence type="ECO:0000256" key="1">
    <source>
        <dbReference type="SAM" id="MobiDB-lite"/>
    </source>
</evidence>
<protein>
    <recommendedName>
        <fullName evidence="4">TraG N-terminal Proteobacteria domain-containing protein</fullName>
    </recommendedName>
</protein>
<evidence type="ECO:0000313" key="5">
    <source>
        <dbReference type="EMBL" id="KAB7889564.1"/>
    </source>
</evidence>
<dbReference type="Proteomes" id="UP000472839">
    <property type="component" value="Unassembled WGS sequence"/>
</dbReference>
<keyword evidence="2" id="KW-1133">Transmembrane helix</keyword>
<feature type="signal peptide" evidence="3">
    <location>
        <begin position="1"/>
        <end position="17"/>
    </location>
</feature>
<keyword evidence="2" id="KW-0812">Transmembrane</keyword>
<feature type="transmembrane region" description="Helical" evidence="2">
    <location>
        <begin position="83"/>
        <end position="100"/>
    </location>
</feature>
<evidence type="ECO:0000259" key="4">
    <source>
        <dbReference type="Pfam" id="PF07916"/>
    </source>
</evidence>
<feature type="transmembrane region" description="Helical" evidence="2">
    <location>
        <begin position="376"/>
        <end position="399"/>
    </location>
</feature>
<keyword evidence="2" id="KW-0472">Membrane</keyword>
<sequence length="1232" mass="134696">MKKIILILLFMCSFAFADYTFQVENTTMVDAYYNIFNAIAALFQSQDYIDLLRLVFLLGGFFVFLGVVMNASNGANAKTLMPYAKYLGFGVVILTVIFSSKETVWITSKTLPSFCSTSSPSVGFAVELPSVLGFGFTTINKIGSNLTEMAETAFTAPNASGTSSMSDSDGYLGSLKQTIKVLSLDPEKISGKKAANGTKAVSFTSLIENHFATCVYNVAQNKTQGKDKLAEMNDSKNLYKWTKDFLDFTFDGSSMKTGEALITKDGSTISCREHFLFLDEAVNSLKEKYSCMLPLAHGGVLELITGTTSGTESKMTEIIVQSGLISALETSSKTSSIVSGANYASGKTRAEFTQTQMASGAYMAEMLPYIQMTMRAVLYGFFPFVFVIILLPGGLKVLIQYGQTMLWIELWGPTAAVINMFVNLKAKEQLSTLYDESGLSMMTSIDMLTESSTIAGYGAYLYMSVPALTWLILKGSGHMLGNITGSISAGYAGNLKSEGIAKDVAMKQASASTGKSVTSLINSIEGSQVANKVADARGFDAVGMQKTISTKTTTNKAQRLAEIEKVATQGGDESYIKTQVTKSGYDAVAEKTDTDVKTDEGGKQVVSDNQFVKTSTDLQTTKKEINSAGSKKAVVQNKSDMNNKSFNKDLEVNKNTSVQDYKNLGKKESADTNATSHVVEKEGTKGFYDSKVQNLKTESDTAKIKKIVAGSNEKASKVDTDKNISGFKTDKKTFDKYSTDTTSSSDFEKKKEDITKTLETKNSIEKKGYSDTEDFYKNEAVQSAEDRKAQVSKADVNNDNNVDSKEAKNYGKDMTIKSISDQNALKSKNDRLIENGQKMLSSENADVRNTMNNASNTYKAHGDDVALAAGALATQTSIATKEQRFTSDEKSEYVDQMEAADISGVDKADTQVQKDAEDIEKTNSETESFVDISKEQNGIEKYNNIKENFKDQGMNELEAQNATLFATAKNGKMNSDFTDEVFSNNLHSIKKDMNSKLENRAKEEGVIKDNDKEFLNKSEYSLKKSKSRLEKRLAKFDEERQSGALEPRKAIIAQSDAKALEKVNYNLDNYKKLKDWSKTDSDAQKIIQEGISKTDNLVSNMKAMNIAKEDENGNLNFGDSHDGVNKEDLTMSQKVKFRKEKGSIEGNKVTTTGADGRNYQVVTDLSGKRVTNFSSAKMGYSNSAENTYDKTYALHDATNGKYMKETAIASSVVDNVKGAVGYIGAGKFLAGK</sequence>
<evidence type="ECO:0000313" key="6">
    <source>
        <dbReference type="Proteomes" id="UP000472839"/>
    </source>
</evidence>
<keyword evidence="3" id="KW-0732">Signal</keyword>
<dbReference type="RefSeq" id="WP_152279728.1">
    <property type="nucleotide sequence ID" value="NZ_WFKK01000012.1"/>
</dbReference>
<comment type="caution">
    <text evidence="5">The sequence shown here is derived from an EMBL/GenBank/DDBJ whole genome shotgun (WGS) entry which is preliminary data.</text>
</comment>
<dbReference type="InterPro" id="IPR012931">
    <property type="entry name" value="TraG_N_Proteobacteria"/>
</dbReference>
<feature type="chain" id="PRO_5026710934" description="TraG N-terminal Proteobacteria domain-containing protein" evidence="3">
    <location>
        <begin position="18"/>
        <end position="1232"/>
    </location>
</feature>
<dbReference type="Pfam" id="PF07916">
    <property type="entry name" value="TraG_N"/>
    <property type="match status" value="1"/>
</dbReference>
<name>A0A6L4WTZ0_9BACT</name>
<reference evidence="5 6" key="1">
    <citation type="submission" date="2019-10" db="EMBL/GenBank/DDBJ databases">
        <title>Poseidonibacter ostreae sp. nov., isolated from the gut of the Ostrea denselamellosa.</title>
        <authorList>
            <person name="Choi A."/>
        </authorList>
    </citation>
    <scope>NUCLEOTIDE SEQUENCE [LARGE SCALE GENOMIC DNA]</scope>
    <source>
        <strain evidence="5 6">SJOD-M-33</strain>
    </source>
</reference>
<dbReference type="EMBL" id="WFKK01000012">
    <property type="protein sequence ID" value="KAB7889564.1"/>
    <property type="molecule type" value="Genomic_DNA"/>
</dbReference>
<evidence type="ECO:0000256" key="2">
    <source>
        <dbReference type="SAM" id="Phobius"/>
    </source>
</evidence>
<feature type="region of interest" description="Disordered" evidence="1">
    <location>
        <begin position="782"/>
        <end position="815"/>
    </location>
</feature>